<feature type="domain" description="Aspartyl/asparaginy/proline hydroxylase" evidence="5">
    <location>
        <begin position="234"/>
        <end position="395"/>
    </location>
</feature>
<reference evidence="6 7" key="2">
    <citation type="submission" date="2018-03" db="EMBL/GenBank/DDBJ databases">
        <authorList>
            <person name="Keele B.F."/>
        </authorList>
    </citation>
    <scope>NUCLEOTIDE SEQUENCE [LARGE SCALE GENOMIC DNA]</scope>
    <source>
        <strain evidence="6 7">D13</strain>
    </source>
</reference>
<dbReference type="InterPro" id="IPR019734">
    <property type="entry name" value="TPR_rpt"/>
</dbReference>
<dbReference type="EMBL" id="CP027860">
    <property type="protein sequence ID" value="AVP97389.1"/>
    <property type="molecule type" value="Genomic_DNA"/>
</dbReference>
<dbReference type="SUPFAM" id="SSF51197">
    <property type="entry name" value="Clavaminate synthase-like"/>
    <property type="match status" value="1"/>
</dbReference>
<reference evidence="6 7" key="1">
    <citation type="submission" date="2018-03" db="EMBL/GenBank/DDBJ databases">
        <title>Ahniella affigens gen. nov., sp. nov., a gammaproteobacterium isolated from sandy soil near a stream.</title>
        <authorList>
            <person name="Ko Y."/>
            <person name="Kim J.-H."/>
        </authorList>
    </citation>
    <scope>NUCLEOTIDE SEQUENCE [LARGE SCALE GENOMIC DNA]</scope>
    <source>
        <strain evidence="6 7">D13</strain>
    </source>
</reference>
<dbReference type="Pfam" id="PF05118">
    <property type="entry name" value="Asp_Arg_Hydrox"/>
    <property type="match status" value="1"/>
</dbReference>
<keyword evidence="3" id="KW-0560">Oxidoreductase</keyword>
<dbReference type="InterPro" id="IPR027443">
    <property type="entry name" value="IPNS-like_sf"/>
</dbReference>
<evidence type="ECO:0000256" key="1">
    <source>
        <dbReference type="ARBA" id="ARBA00007730"/>
    </source>
</evidence>
<dbReference type="OrthoDB" id="21665at2"/>
<dbReference type="SUPFAM" id="SSF48452">
    <property type="entry name" value="TPR-like"/>
    <property type="match status" value="1"/>
</dbReference>
<dbReference type="Gene3D" id="1.25.40.10">
    <property type="entry name" value="Tetratricopeptide repeat domain"/>
    <property type="match status" value="2"/>
</dbReference>
<dbReference type="KEGG" id="xba:C7S18_09360"/>
<keyword evidence="7" id="KW-1185">Reference proteome</keyword>
<sequence length="425" mass="48263">MSLDQFLQEADRAARQGQFAVAARHYESVLKIAPQHSHAHNFFGQVAFQRQALDEARQHFERASKGQPAFALAHANLGRVLKQQGFWRDALKSLDAAIKLEPNAYAVHFERAEIYEFLGEPRNAALSYNQALMTMPDSLNRLSEMQPRLQHARNMVMADRRELAAFMLARVNPLKAGHSARSTRRMDETLAITLGQTRYYPSRPLMFHITRLPSIPFFDREDFDWAPALEAATPLVLAELHTLLNHDASGFEPYVQTGEAESPGQFAALDRNLDWGAYFLWKHGKKIEAHCERCPNTIAALEQVPQISIRDRAPAVMFSALKPKTHIPPHNGATNARLTCHLPLIIPPGCEFRVGAEVREWRLGELFMFDDTIEHEAFNRGDQLRVVLIFDVWHPHLTQLEREIVQATQVAMMDHYGTDAPLGEL</sequence>
<protein>
    <submittedName>
        <fullName evidence="6">Aspartyl beta-hydroxylase</fullName>
    </submittedName>
</protein>
<dbReference type="PANTHER" id="PTHR46332:SF5">
    <property type="entry name" value="ASPARTATE BETA-HYDROXYLASE DOMAIN CONTAINING 2"/>
    <property type="match status" value="1"/>
</dbReference>
<organism evidence="6 7">
    <name type="scientific">Ahniella affigens</name>
    <dbReference type="NCBI Taxonomy" id="2021234"/>
    <lineage>
        <taxon>Bacteria</taxon>
        <taxon>Pseudomonadati</taxon>
        <taxon>Pseudomonadota</taxon>
        <taxon>Gammaproteobacteria</taxon>
        <taxon>Lysobacterales</taxon>
        <taxon>Rhodanobacteraceae</taxon>
        <taxon>Ahniella</taxon>
    </lineage>
</organism>
<dbReference type="PANTHER" id="PTHR46332">
    <property type="entry name" value="ASPARTATE BETA-HYDROXYLASE DOMAIN-CONTAINING PROTEIN 2"/>
    <property type="match status" value="1"/>
</dbReference>
<dbReference type="InterPro" id="IPR051821">
    <property type="entry name" value="Asp/Asn_beta-hydroxylase"/>
</dbReference>
<evidence type="ECO:0000313" key="6">
    <source>
        <dbReference type="EMBL" id="AVP97389.1"/>
    </source>
</evidence>
<accession>A0A2P1PRA8</accession>
<dbReference type="Proteomes" id="UP000241074">
    <property type="component" value="Chromosome"/>
</dbReference>
<dbReference type="Pfam" id="PF13432">
    <property type="entry name" value="TPR_16"/>
    <property type="match status" value="2"/>
</dbReference>
<dbReference type="RefSeq" id="WP_106891313.1">
    <property type="nucleotide sequence ID" value="NZ_CP027860.1"/>
</dbReference>
<dbReference type="GO" id="GO:0051213">
    <property type="term" value="F:dioxygenase activity"/>
    <property type="evidence" value="ECO:0007669"/>
    <property type="project" value="UniProtKB-KW"/>
</dbReference>
<evidence type="ECO:0000256" key="4">
    <source>
        <dbReference type="PROSITE-ProRule" id="PRU00339"/>
    </source>
</evidence>
<dbReference type="Gene3D" id="2.60.120.330">
    <property type="entry name" value="B-lactam Antibiotic, Isopenicillin N Synthase, Chain"/>
    <property type="match status" value="1"/>
</dbReference>
<dbReference type="PROSITE" id="PS50005">
    <property type="entry name" value="TPR"/>
    <property type="match status" value="1"/>
</dbReference>
<comment type="similarity">
    <text evidence="1">Belongs to the aspartyl/asparaginyl beta-hydroxylase family.</text>
</comment>
<keyword evidence="2" id="KW-0223">Dioxygenase</keyword>
<dbReference type="InterPro" id="IPR011990">
    <property type="entry name" value="TPR-like_helical_dom_sf"/>
</dbReference>
<proteinExistence type="inferred from homology"/>
<dbReference type="SMART" id="SM00028">
    <property type="entry name" value="TPR"/>
    <property type="match status" value="4"/>
</dbReference>
<dbReference type="AlphaFoldDB" id="A0A2P1PRA8"/>
<evidence type="ECO:0000256" key="2">
    <source>
        <dbReference type="ARBA" id="ARBA00022964"/>
    </source>
</evidence>
<dbReference type="InterPro" id="IPR007803">
    <property type="entry name" value="Asp/Arg/Pro-Hydrxlase"/>
</dbReference>
<evidence type="ECO:0000256" key="3">
    <source>
        <dbReference type="ARBA" id="ARBA00023002"/>
    </source>
</evidence>
<name>A0A2P1PRA8_9GAMM</name>
<gene>
    <name evidence="6" type="ORF">C7S18_09360</name>
</gene>
<keyword evidence="4" id="KW-0802">TPR repeat</keyword>
<evidence type="ECO:0000259" key="5">
    <source>
        <dbReference type="Pfam" id="PF05118"/>
    </source>
</evidence>
<dbReference type="GO" id="GO:0016020">
    <property type="term" value="C:membrane"/>
    <property type="evidence" value="ECO:0007669"/>
    <property type="project" value="TreeGrafter"/>
</dbReference>
<feature type="repeat" description="TPR" evidence="4">
    <location>
        <begin position="71"/>
        <end position="104"/>
    </location>
</feature>
<evidence type="ECO:0000313" key="7">
    <source>
        <dbReference type="Proteomes" id="UP000241074"/>
    </source>
</evidence>